<dbReference type="InterPro" id="IPR018077">
    <property type="entry name" value="Glyco_hydro_fam25_subgr"/>
</dbReference>
<dbReference type="RefSeq" id="WP_092455185.1">
    <property type="nucleotide sequence ID" value="NZ_FOJI01000011.1"/>
</dbReference>
<dbReference type="PANTHER" id="PTHR34135:SF2">
    <property type="entry name" value="LYSOZYME"/>
    <property type="match status" value="1"/>
</dbReference>
<evidence type="ECO:0000256" key="4">
    <source>
        <dbReference type="SAM" id="Phobius"/>
    </source>
</evidence>
<dbReference type="PANTHER" id="PTHR34135">
    <property type="entry name" value="LYSOZYME"/>
    <property type="match status" value="1"/>
</dbReference>
<dbReference type="Gene3D" id="3.20.20.80">
    <property type="entry name" value="Glycosidases"/>
    <property type="match status" value="1"/>
</dbReference>
<dbReference type="OrthoDB" id="9783374at2"/>
<gene>
    <name evidence="5" type="ORF">SAMN05421659_111117</name>
</gene>
<dbReference type="SUPFAM" id="SSF51445">
    <property type="entry name" value="(Trans)glycosidases"/>
    <property type="match status" value="1"/>
</dbReference>
<name>A0A1I0R478_9FIRM</name>
<evidence type="ECO:0000256" key="1">
    <source>
        <dbReference type="ARBA" id="ARBA00010646"/>
    </source>
</evidence>
<protein>
    <submittedName>
        <fullName evidence="5">Lyzozyme M1 (1,4-beta-N-acetylmuramidase), GH25 family</fullName>
    </submittedName>
</protein>
<keyword evidence="2" id="KW-0378">Hydrolase</keyword>
<accession>A0A1I0R478</accession>
<evidence type="ECO:0000256" key="2">
    <source>
        <dbReference type="ARBA" id="ARBA00022801"/>
    </source>
</evidence>
<evidence type="ECO:0000313" key="5">
    <source>
        <dbReference type="EMBL" id="SEW34785.1"/>
    </source>
</evidence>
<dbReference type="CDD" id="cd06414">
    <property type="entry name" value="GH25_LytC-like"/>
    <property type="match status" value="1"/>
</dbReference>
<dbReference type="GO" id="GO:0016998">
    <property type="term" value="P:cell wall macromolecule catabolic process"/>
    <property type="evidence" value="ECO:0007669"/>
    <property type="project" value="InterPro"/>
</dbReference>
<dbReference type="EMBL" id="FOJI01000011">
    <property type="protein sequence ID" value="SEW34785.1"/>
    <property type="molecule type" value="Genomic_DNA"/>
</dbReference>
<proteinExistence type="inferred from homology"/>
<sequence length="554" mass="61278">MRKKILDKIKNIKDNNRHIKLSIIGISSLILCFVMIMFAYNTFAAQKNKANEETTQASNKQKNLSTGMAIESSFTTDEPFLEEVVLETEAEPEAEEAVITTVIPIEKLKIATEDLSTPEPVKTDEVASLDEHIDFPSNEISKLVYGIDVSKWQGKIDWVKVKAEGIDFAMIKMGGRSTGAAGELYVDSCFENNIQGALANGIQVGIYFFSQAVTEQEAREEASMVVDYIKKYKITYPVSFDWESASDYRVNNYGVSKEALTSICSVFCDTVANSGYAPMVYFNKSDWEYAVNGQELTAKYKTWYARPFNQYYYTPETYQYGQDLPSFKYSYQMWQYGATNSIDGIDGYVDTNIAFFTYGNYKVDKSPVTLTVPSTTITTNVGVSVDLMNGVSATNSIGYNVTKDISIAVIDKDGDDVSSDPSYAINNPGKYTIHYRYKDPAGEQKDVTAIFTVRNIPTLTLASSNFSYSYNNASSAEANKNALLKLVADNATALTYEGKAITAKTDIASKIPDVLVNGIYKVTYTAEDGLGLSTTFSVKVTITNVNGQTVSSEQ</sequence>
<keyword evidence="4" id="KW-0472">Membrane</keyword>
<feature type="transmembrane region" description="Helical" evidence="4">
    <location>
        <begin position="21"/>
        <end position="40"/>
    </location>
</feature>
<reference evidence="5 6" key="1">
    <citation type="submission" date="2016-10" db="EMBL/GenBank/DDBJ databases">
        <authorList>
            <person name="de Groot N.N."/>
        </authorList>
    </citation>
    <scope>NUCLEOTIDE SEQUENCE [LARGE SCALE GENOMIC DNA]</scope>
    <source>
        <strain evidence="5 6">DSM 9179</strain>
    </source>
</reference>
<dbReference type="InterPro" id="IPR002053">
    <property type="entry name" value="Glyco_hydro_25"/>
</dbReference>
<keyword evidence="3" id="KW-0326">Glycosidase</keyword>
<evidence type="ECO:0000256" key="3">
    <source>
        <dbReference type="ARBA" id="ARBA00023295"/>
    </source>
</evidence>
<dbReference type="InterPro" id="IPR017853">
    <property type="entry name" value="GH"/>
</dbReference>
<evidence type="ECO:0000313" key="6">
    <source>
        <dbReference type="Proteomes" id="UP000199701"/>
    </source>
</evidence>
<comment type="similarity">
    <text evidence="1">Belongs to the glycosyl hydrolase 25 family.</text>
</comment>
<dbReference type="STRING" id="99656.SAMN05421659_111117"/>
<keyword evidence="4" id="KW-0812">Transmembrane</keyword>
<dbReference type="Pfam" id="PF01183">
    <property type="entry name" value="Glyco_hydro_25"/>
    <property type="match status" value="1"/>
</dbReference>
<keyword evidence="4" id="KW-1133">Transmembrane helix</keyword>
<dbReference type="GO" id="GO:0016052">
    <property type="term" value="P:carbohydrate catabolic process"/>
    <property type="evidence" value="ECO:0007669"/>
    <property type="project" value="TreeGrafter"/>
</dbReference>
<dbReference type="GO" id="GO:0003796">
    <property type="term" value="F:lysozyme activity"/>
    <property type="evidence" value="ECO:0007669"/>
    <property type="project" value="InterPro"/>
</dbReference>
<keyword evidence="6" id="KW-1185">Reference proteome</keyword>
<dbReference type="InterPro" id="IPR013783">
    <property type="entry name" value="Ig-like_fold"/>
</dbReference>
<organism evidence="5 6">
    <name type="scientific">[Clostridium] fimetarium</name>
    <dbReference type="NCBI Taxonomy" id="99656"/>
    <lineage>
        <taxon>Bacteria</taxon>
        <taxon>Bacillati</taxon>
        <taxon>Bacillota</taxon>
        <taxon>Clostridia</taxon>
        <taxon>Lachnospirales</taxon>
        <taxon>Lachnospiraceae</taxon>
    </lineage>
</organism>
<dbReference type="AlphaFoldDB" id="A0A1I0R478"/>
<dbReference type="PROSITE" id="PS51904">
    <property type="entry name" value="GLYCOSYL_HYDROL_F25_2"/>
    <property type="match status" value="1"/>
</dbReference>
<dbReference type="SMART" id="SM00641">
    <property type="entry name" value="Glyco_25"/>
    <property type="match status" value="1"/>
</dbReference>
<dbReference type="GO" id="GO:0009253">
    <property type="term" value="P:peptidoglycan catabolic process"/>
    <property type="evidence" value="ECO:0007669"/>
    <property type="project" value="InterPro"/>
</dbReference>
<dbReference type="Proteomes" id="UP000199701">
    <property type="component" value="Unassembled WGS sequence"/>
</dbReference>
<dbReference type="Gene3D" id="2.60.40.10">
    <property type="entry name" value="Immunoglobulins"/>
    <property type="match status" value="2"/>
</dbReference>